<dbReference type="VEuPathDB" id="FungiDB:FGRAMPH1_01G23951"/>
<reference evidence="2 3" key="1">
    <citation type="journal article" date="2007" name="Science">
        <title>The Fusarium graminearum genome reveals a link between localized polymorphism and pathogen specialization.</title>
        <authorList>
            <person name="Cuomo C.A."/>
            <person name="Gueldener U."/>
            <person name="Xu J.-R."/>
            <person name="Trail F."/>
            <person name="Turgeon B.G."/>
            <person name="Di Pietro A."/>
            <person name="Walton J.D."/>
            <person name="Ma L.-J."/>
            <person name="Baker S.E."/>
            <person name="Rep M."/>
            <person name="Adam G."/>
            <person name="Antoniw J."/>
            <person name="Baldwin T."/>
            <person name="Calvo S.E."/>
            <person name="Chang Y.-L."/>
            <person name="DeCaprio D."/>
            <person name="Gale L.R."/>
            <person name="Gnerre S."/>
            <person name="Goswami R.S."/>
            <person name="Hammond-Kosack K."/>
            <person name="Harris L.J."/>
            <person name="Hilburn K."/>
            <person name="Kennell J.C."/>
            <person name="Kroken S."/>
            <person name="Magnuson J.K."/>
            <person name="Mannhaupt G."/>
            <person name="Mauceli E.W."/>
            <person name="Mewes H.-W."/>
            <person name="Mitterbauer R."/>
            <person name="Muehlbauer G."/>
            <person name="Muensterkoetter M."/>
            <person name="Nelson D."/>
            <person name="O'Donnell K."/>
            <person name="Ouellet T."/>
            <person name="Qi W."/>
            <person name="Quesneville H."/>
            <person name="Roncero M.I.G."/>
            <person name="Seong K.-Y."/>
            <person name="Tetko I.V."/>
            <person name="Urban M."/>
            <person name="Waalwijk C."/>
            <person name="Ward T.J."/>
            <person name="Yao J."/>
            <person name="Birren B.W."/>
            <person name="Kistler H.C."/>
        </authorList>
    </citation>
    <scope>NUCLEOTIDE SEQUENCE [LARGE SCALE GENOMIC DNA]</scope>
    <source>
        <strain evidence="3">ATCC MYA-4620 / CBS 123657 / FGSC 9075 / NRRL 31084 / PH-1</strain>
        <strain evidence="2">PH-1 / ATCC MYA-4620 / FGSC 9075 / NRRL 31084</strain>
    </source>
</reference>
<gene>
    <name evidence="1" type="ORF">FGRAMPH1_01T23951</name>
</gene>
<reference evidence="1 3" key="3">
    <citation type="journal article" date="2015" name="BMC Genomics">
        <title>The completed genome sequence of the pathogenic ascomycete fungus Fusarium graminearum.</title>
        <authorList>
            <person name="King R."/>
            <person name="Urban M."/>
            <person name="Hammond-Kosack M.C."/>
            <person name="Hassani-Pak K."/>
            <person name="Hammond-Kosack K.E."/>
        </authorList>
    </citation>
    <scope>NUCLEOTIDE SEQUENCE [LARGE SCALE GENOMIC DNA]</scope>
    <source>
        <strain evidence="3">ATCC MYA-4620 / CBS 123657 / FGSC 9075 / NRRL 31084 / PH-1</strain>
        <strain evidence="1">PH-1</strain>
    </source>
</reference>
<reference evidence="2 3" key="2">
    <citation type="journal article" date="2010" name="Nature">
        <title>Comparative genomics reveals mobile pathogenicity chromosomes in Fusarium.</title>
        <authorList>
            <person name="Ma L.J."/>
            <person name="van der Does H.C."/>
            <person name="Borkovich K.A."/>
            <person name="Coleman J.J."/>
            <person name="Daboussi M.J."/>
            <person name="Di Pietro A."/>
            <person name="Dufresne M."/>
            <person name="Freitag M."/>
            <person name="Grabherr M."/>
            <person name="Henrissat B."/>
            <person name="Houterman P.M."/>
            <person name="Kang S."/>
            <person name="Shim W.B."/>
            <person name="Woloshuk C."/>
            <person name="Xie X."/>
            <person name="Xu J.R."/>
            <person name="Antoniw J."/>
            <person name="Baker S.E."/>
            <person name="Bluhm B.H."/>
            <person name="Breakspear A."/>
            <person name="Brown D.W."/>
            <person name="Butchko R.A."/>
            <person name="Chapman S."/>
            <person name="Coulson R."/>
            <person name="Coutinho P.M."/>
            <person name="Danchin E.G."/>
            <person name="Diener A."/>
            <person name="Gale L.R."/>
            <person name="Gardiner D.M."/>
            <person name="Goff S."/>
            <person name="Hammond-Kosack K.E."/>
            <person name="Hilburn K."/>
            <person name="Hua-Van A."/>
            <person name="Jonkers W."/>
            <person name="Kazan K."/>
            <person name="Kodira C.D."/>
            <person name="Koehrsen M."/>
            <person name="Kumar L."/>
            <person name="Lee Y.H."/>
            <person name="Li L."/>
            <person name="Manners J.M."/>
            <person name="Miranda-Saavedra D."/>
            <person name="Mukherjee M."/>
            <person name="Park G."/>
            <person name="Park J."/>
            <person name="Park S.Y."/>
            <person name="Proctor R.H."/>
            <person name="Regev A."/>
            <person name="Ruiz-Roldan M.C."/>
            <person name="Sain D."/>
            <person name="Sakthikumar S."/>
            <person name="Sykes S."/>
            <person name="Schwartz D.C."/>
            <person name="Turgeon B.G."/>
            <person name="Wapinski I."/>
            <person name="Yoder O."/>
            <person name="Young S."/>
            <person name="Zeng Q."/>
            <person name="Zhou S."/>
            <person name="Galagan J."/>
            <person name="Cuomo C.A."/>
            <person name="Kistler H.C."/>
            <person name="Rep M."/>
        </authorList>
    </citation>
    <scope>GENOME REANNOTATION</scope>
    <source>
        <strain evidence="3">ATCC MYA-4620 / CBS 123657 / FGSC 9075 / NRRL 31084 / PH-1</strain>
        <strain evidence="2">PH-1 / ATCC MYA-4620 / FGSC 9075 / NRRL 31084</strain>
    </source>
</reference>
<keyword evidence="3" id="KW-1185">Reference proteome</keyword>
<evidence type="ECO:0000313" key="1">
    <source>
        <dbReference type="EMBL" id="CEF85101.1"/>
    </source>
</evidence>
<proteinExistence type="predicted"/>
<dbReference type="InParanoid" id="I1S881"/>
<dbReference type="RefSeq" id="XP_011326798.1">
    <property type="nucleotide sequence ID" value="XM_011328496.1"/>
</dbReference>
<accession>A0A098DTA6</accession>
<dbReference type="KEGG" id="fgr:FGSG_13059"/>
<dbReference type="Proteomes" id="UP000070720">
    <property type="component" value="Chromosome 4"/>
</dbReference>
<sequence>MYGPMDDAVTLHSCQVNPFGYEVVSTFETEPAAADAEICAEFIRMPCWKHNDGVSCDTTFKPIVSINDFRPTRPRKRAIMDFNTQLSPVSGSIILPFLNEFLFRMTRPTSGKATSQPGCSLIQVFDSHAVAEDPVAD</sequence>
<evidence type="ECO:0000313" key="3">
    <source>
        <dbReference type="Proteomes" id="UP000070720"/>
    </source>
</evidence>
<organism evidence="1 3">
    <name type="scientific">Gibberella zeae (strain ATCC MYA-4620 / CBS 123657 / FGSC 9075 / NRRL 31084 / PH-1)</name>
    <name type="common">Wheat head blight fungus</name>
    <name type="synonym">Fusarium graminearum</name>
    <dbReference type="NCBI Taxonomy" id="229533"/>
    <lineage>
        <taxon>Eukaryota</taxon>
        <taxon>Fungi</taxon>
        <taxon>Dikarya</taxon>
        <taxon>Ascomycota</taxon>
        <taxon>Pezizomycotina</taxon>
        <taxon>Sordariomycetes</taxon>
        <taxon>Hypocreomycetidae</taxon>
        <taxon>Hypocreales</taxon>
        <taxon>Nectriaceae</taxon>
        <taxon>Fusarium</taxon>
    </lineage>
</organism>
<evidence type="ECO:0000313" key="2">
    <source>
        <dbReference type="EnsemblFungi" id="CEF85101"/>
    </source>
</evidence>
<dbReference type="EMBL" id="HG970335">
    <property type="protein sequence ID" value="CEF85101.1"/>
    <property type="molecule type" value="Genomic_DNA"/>
</dbReference>
<name>I1S881_GIBZE</name>
<dbReference type="EnsemblFungi" id="CEF85101">
    <property type="protein sequence ID" value="CEF85101"/>
    <property type="gene ID" value="FGRRES_13059"/>
</dbReference>
<reference evidence="2" key="4">
    <citation type="submission" date="2017-01" db="UniProtKB">
        <authorList>
            <consortium name="EnsemblFungi"/>
        </authorList>
    </citation>
    <scope>IDENTIFICATION</scope>
    <source>
        <strain evidence="2">PH-1 / ATCC MYA-4620 / FGSC 9075 / NRRL 31084</strain>
    </source>
</reference>
<protein>
    <submittedName>
        <fullName evidence="1">Chromosome 4, complete genome</fullName>
    </submittedName>
</protein>
<accession>I1S881</accession>
<dbReference type="AlphaFoldDB" id="I1S881"/>
<dbReference type="HOGENOM" id="CLU_1865304_0_0_1"/>